<feature type="non-terminal residue" evidence="2">
    <location>
        <position position="1"/>
    </location>
</feature>
<dbReference type="EMBL" id="CADCWG010000300">
    <property type="protein sequence ID" value="CAA9575465.1"/>
    <property type="molecule type" value="Genomic_DNA"/>
</dbReference>
<feature type="compositionally biased region" description="Basic and acidic residues" evidence="1">
    <location>
        <begin position="1"/>
        <end position="10"/>
    </location>
</feature>
<proteinExistence type="predicted"/>
<evidence type="ECO:0000313" key="2">
    <source>
        <dbReference type="EMBL" id="CAA9575465.1"/>
    </source>
</evidence>
<accession>A0A6J4VJG6</accession>
<feature type="compositionally biased region" description="Basic residues" evidence="1">
    <location>
        <begin position="71"/>
        <end position="84"/>
    </location>
</feature>
<reference evidence="2" key="1">
    <citation type="submission" date="2020-02" db="EMBL/GenBank/DDBJ databases">
        <authorList>
            <person name="Meier V. D."/>
        </authorList>
    </citation>
    <scope>NUCLEOTIDE SEQUENCE</scope>
    <source>
        <strain evidence="2">AVDCRST_MAG49</strain>
    </source>
</reference>
<dbReference type="AlphaFoldDB" id="A0A6J4VJG6"/>
<name>A0A6J4VJG6_9BACT</name>
<gene>
    <name evidence="2" type="ORF">AVDCRST_MAG49-4119</name>
</gene>
<feature type="compositionally biased region" description="Low complexity" evidence="1">
    <location>
        <begin position="13"/>
        <end position="26"/>
    </location>
</feature>
<feature type="non-terminal residue" evidence="2">
    <location>
        <position position="115"/>
    </location>
</feature>
<feature type="region of interest" description="Disordered" evidence="1">
    <location>
        <begin position="1"/>
        <end position="115"/>
    </location>
</feature>
<evidence type="ECO:0000256" key="1">
    <source>
        <dbReference type="SAM" id="MobiDB-lite"/>
    </source>
</evidence>
<organism evidence="2">
    <name type="scientific">uncultured Thermomicrobiales bacterium</name>
    <dbReference type="NCBI Taxonomy" id="1645740"/>
    <lineage>
        <taxon>Bacteria</taxon>
        <taxon>Pseudomonadati</taxon>
        <taxon>Thermomicrobiota</taxon>
        <taxon>Thermomicrobia</taxon>
        <taxon>Thermomicrobiales</taxon>
        <taxon>environmental samples</taxon>
    </lineage>
</organism>
<sequence>VQRRGFELHRQARAAVAGRRVPVAAPDRPPDHPGGGRATPVRQAALPEGRQVRLRPRDRQGVGLLHDLQRGRPRRGRRSLRARPRRAEDHQDPAGASGRLRADRPPPQPGGERRL</sequence>
<protein>
    <submittedName>
        <fullName evidence="2">Uncharacterized protein</fullName>
    </submittedName>
</protein>